<dbReference type="PANTHER" id="PTHR12259:SF1">
    <property type="entry name" value="GH21964P"/>
    <property type="match status" value="1"/>
</dbReference>
<evidence type="ECO:0000256" key="2">
    <source>
        <dbReference type="SAM" id="MobiDB-lite"/>
    </source>
</evidence>
<proteinExistence type="inferred from homology"/>
<reference evidence="4 5" key="1">
    <citation type="submission" date="2018-10" db="EMBL/GenBank/DDBJ databases">
        <authorList>
            <consortium name="Pathogen Informatics"/>
        </authorList>
    </citation>
    <scope>NUCLEOTIDE SEQUENCE [LARGE SCALE GENOMIC DNA]</scope>
</reference>
<feature type="region of interest" description="Disordered" evidence="2">
    <location>
        <begin position="1"/>
        <end position="20"/>
    </location>
</feature>
<dbReference type="InterPro" id="IPR017379">
    <property type="entry name" value="GIPC1/2/3"/>
</dbReference>
<feature type="compositionally biased region" description="Basic residues" evidence="2">
    <location>
        <begin position="1"/>
        <end position="12"/>
    </location>
</feature>
<protein>
    <recommendedName>
        <fullName evidence="3">PDZ domain-containing protein</fullName>
    </recommendedName>
</protein>
<evidence type="ECO:0000256" key="1">
    <source>
        <dbReference type="ARBA" id="ARBA00009011"/>
    </source>
</evidence>
<dbReference type="Proteomes" id="UP000267029">
    <property type="component" value="Unassembled WGS sequence"/>
</dbReference>
<dbReference type="InterPro" id="IPR001478">
    <property type="entry name" value="PDZ"/>
</dbReference>
<dbReference type="AlphaFoldDB" id="A0A0R3UNW9"/>
<keyword evidence="5" id="KW-1185">Reference proteome</keyword>
<dbReference type="STRING" id="53468.A0A0R3UNW9"/>
<dbReference type="OrthoDB" id="6509831at2759"/>
<comment type="similarity">
    <text evidence="1">Belongs to the GIPC family.</text>
</comment>
<organism evidence="4 5">
    <name type="scientific">Mesocestoides corti</name>
    <name type="common">Flatworm</name>
    <dbReference type="NCBI Taxonomy" id="53468"/>
    <lineage>
        <taxon>Eukaryota</taxon>
        <taxon>Metazoa</taxon>
        <taxon>Spiralia</taxon>
        <taxon>Lophotrochozoa</taxon>
        <taxon>Platyhelminthes</taxon>
        <taxon>Cestoda</taxon>
        <taxon>Eucestoda</taxon>
        <taxon>Cyclophyllidea</taxon>
        <taxon>Mesocestoididae</taxon>
        <taxon>Mesocestoides</taxon>
    </lineage>
</organism>
<dbReference type="InterPro" id="IPR036034">
    <property type="entry name" value="PDZ_sf"/>
</dbReference>
<dbReference type="Pfam" id="PF00595">
    <property type="entry name" value="PDZ"/>
    <property type="match status" value="1"/>
</dbReference>
<sequence>MNNAANRRRRRRPTLEAFSIQMDPDQSSAAGSLYEYNPAMVTNGTSYENGAAEARVQPFSFACELAQGSNQVRISGFANIPELYQRIAESFSIPASQGGVVFNEHVIEDEAWICLQDIDSQLQLTYKAVFVTLPKRDRERLRGNGSIMYCTLDTPQVDMSKLLGNQLAFNHVIYAHTRGQTKEVRFVKSAETLGLTVSDNKAGGVFVKRVSPNGVLAKVLEQQTNSICAGDLIECINGRSFINSRHMDVVKYLKELPVSSKIVLRLISPEKGVLPGISKRQKRTGAFGKQTIRFTATGAEVMDALNQDQTLALRRLADTVEDFIGIADEELAQSIFDLECRSASKEDFFELLKRHHSEFNFPPRIAEKFWMAYQYYLDALNDFKG</sequence>
<dbReference type="PANTHER" id="PTHR12259">
    <property type="entry name" value="RGS-GAIP INTERACTING PROTEIN GIPC"/>
    <property type="match status" value="1"/>
</dbReference>
<dbReference type="InterPro" id="IPR055349">
    <property type="entry name" value="GH2_GIPC"/>
</dbReference>
<accession>A0A0R3UNW9</accession>
<dbReference type="PROSITE" id="PS50106">
    <property type="entry name" value="PDZ"/>
    <property type="match status" value="1"/>
</dbReference>
<evidence type="ECO:0000313" key="5">
    <source>
        <dbReference type="Proteomes" id="UP000267029"/>
    </source>
</evidence>
<evidence type="ECO:0000313" key="4">
    <source>
        <dbReference type="EMBL" id="VDD83515.1"/>
    </source>
</evidence>
<gene>
    <name evidence="4" type="ORF">MCOS_LOCUS9518</name>
</gene>
<dbReference type="SUPFAM" id="SSF50156">
    <property type="entry name" value="PDZ domain-like"/>
    <property type="match status" value="1"/>
</dbReference>
<feature type="domain" description="PDZ" evidence="3">
    <location>
        <begin position="183"/>
        <end position="268"/>
    </location>
</feature>
<dbReference type="InterPro" id="IPR056814">
    <property type="entry name" value="GIPC1-3_GH1"/>
</dbReference>
<dbReference type="Pfam" id="PF25083">
    <property type="entry name" value="GIPC1_GH1"/>
    <property type="match status" value="2"/>
</dbReference>
<name>A0A0R3UNW9_MESCO</name>
<dbReference type="SMART" id="SM00228">
    <property type="entry name" value="PDZ"/>
    <property type="match status" value="1"/>
</dbReference>
<dbReference type="Gene3D" id="2.30.42.10">
    <property type="match status" value="1"/>
</dbReference>
<dbReference type="Pfam" id="PF25082">
    <property type="entry name" value="GIPC1_GH2"/>
    <property type="match status" value="1"/>
</dbReference>
<dbReference type="EMBL" id="UXSR01005749">
    <property type="protein sequence ID" value="VDD83515.1"/>
    <property type="molecule type" value="Genomic_DNA"/>
</dbReference>
<evidence type="ECO:0000259" key="3">
    <source>
        <dbReference type="PROSITE" id="PS50106"/>
    </source>
</evidence>